<evidence type="ECO:0000313" key="1">
    <source>
        <dbReference type="EMBL" id="QVV96875.1"/>
    </source>
</evidence>
<organism evidence="1 2">
    <name type="scientific">Kosakonia phage Kc166A</name>
    <dbReference type="NCBI Taxonomy" id="2801381"/>
    <lineage>
        <taxon>Viruses</taxon>
        <taxon>Duplodnaviria</taxon>
        <taxon>Heunggongvirae</taxon>
        <taxon>Uroviricota</taxon>
        <taxon>Caudoviricetes</taxon>
        <taxon>Autographivirales</taxon>
        <taxon>Autotranscriptaviridae</taxon>
        <taxon>Studiervirinae</taxon>
        <taxon>Kayfunavirus</taxon>
        <taxon>Kayfunavirus Kc166A</taxon>
    </lineage>
</organism>
<evidence type="ECO:0000313" key="2">
    <source>
        <dbReference type="Proteomes" id="UP000827835"/>
    </source>
</evidence>
<keyword evidence="2" id="KW-1185">Reference proteome</keyword>
<name>A0AAE7RFA7_9CAUD</name>
<sequence length="134" mass="15418">MLPYLNSREGRHLAAQRLWEDGQSHFKSLADFKAHTYRVADKSEGEEFTIYDVSGRPVAYLYLLCSTSWHRPTPGLDVSVLAIRSDSQSSRKVLETVRHIIHEECSRWGLDWFSRVKHVSSSVDIITTKEINRG</sequence>
<dbReference type="Proteomes" id="UP000827835">
    <property type="component" value="Segment"/>
</dbReference>
<dbReference type="EMBL" id="MW258709">
    <property type="protein sequence ID" value="QVV96875.1"/>
    <property type="molecule type" value="Genomic_DNA"/>
</dbReference>
<reference evidence="2" key="1">
    <citation type="journal article" date="2021" name="Viruses">
        <title>Novel Viruses That Lyse Plant and Human Strains of Kosakonia cowanii.</title>
        <authorList>
            <person name="Petrzik K."/>
            <person name="Brazdova S."/>
            <person name="Krawczyk K."/>
        </authorList>
    </citation>
    <scope>NUCLEOTIDE SEQUENCE [LARGE SCALE GENOMIC DNA]</scope>
</reference>
<proteinExistence type="predicted"/>
<accession>A0AAE7RFA7</accession>
<protein>
    <submittedName>
        <fullName evidence="1">Uncharacterized protein</fullName>
    </submittedName>
</protein>